<feature type="non-terminal residue" evidence="2">
    <location>
        <position position="1"/>
    </location>
</feature>
<protein>
    <submittedName>
        <fullName evidence="2">Uncharacterized protein</fullName>
    </submittedName>
</protein>
<keyword evidence="1" id="KW-0812">Transmembrane</keyword>
<evidence type="ECO:0000313" key="3">
    <source>
        <dbReference type="Proteomes" id="UP000553632"/>
    </source>
</evidence>
<feature type="non-terminal residue" evidence="2">
    <location>
        <position position="241"/>
    </location>
</feature>
<name>A0A7J6UL49_PEROL</name>
<organism evidence="2 3">
    <name type="scientific">Perkinsus olseni</name>
    <name type="common">Perkinsus atlanticus</name>
    <dbReference type="NCBI Taxonomy" id="32597"/>
    <lineage>
        <taxon>Eukaryota</taxon>
        <taxon>Sar</taxon>
        <taxon>Alveolata</taxon>
        <taxon>Perkinsozoa</taxon>
        <taxon>Perkinsea</taxon>
        <taxon>Perkinsida</taxon>
        <taxon>Perkinsidae</taxon>
        <taxon>Perkinsus</taxon>
    </lineage>
</organism>
<evidence type="ECO:0000313" key="2">
    <source>
        <dbReference type="EMBL" id="KAF4757992.1"/>
    </source>
</evidence>
<evidence type="ECO:0000256" key="1">
    <source>
        <dbReference type="SAM" id="Phobius"/>
    </source>
</evidence>
<keyword evidence="3" id="KW-1185">Reference proteome</keyword>
<dbReference type="Proteomes" id="UP000553632">
    <property type="component" value="Unassembled WGS sequence"/>
</dbReference>
<keyword evidence="1" id="KW-0472">Membrane</keyword>
<comment type="caution">
    <text evidence="2">The sequence shown here is derived from an EMBL/GenBank/DDBJ whole genome shotgun (WGS) entry which is preliminary data.</text>
</comment>
<dbReference type="AlphaFoldDB" id="A0A7J6UL49"/>
<gene>
    <name evidence="2" type="ORF">FOZ63_001460</name>
</gene>
<accession>A0A7J6UL49</accession>
<keyword evidence="1" id="KW-1133">Transmembrane helix</keyword>
<reference evidence="2 3" key="1">
    <citation type="submission" date="2020-04" db="EMBL/GenBank/DDBJ databases">
        <title>Perkinsus olseni comparative genomics.</title>
        <authorList>
            <person name="Bogema D.R."/>
        </authorList>
    </citation>
    <scope>NUCLEOTIDE SEQUENCE [LARGE SCALE GENOMIC DNA]</scope>
    <source>
        <strain evidence="2 3">ATCC PRA-207</strain>
    </source>
</reference>
<dbReference type="EMBL" id="JABANO010001967">
    <property type="protein sequence ID" value="KAF4757992.1"/>
    <property type="molecule type" value="Genomic_DNA"/>
</dbReference>
<feature type="transmembrane region" description="Helical" evidence="1">
    <location>
        <begin position="63"/>
        <end position="85"/>
    </location>
</feature>
<sequence>NNYPSSSITTVEPVMLTTETTAAMKTEEECQAAFTWCRDFADVSGQCRTKVCIDHKLIENMTLAAFVLAGLALILDIIDMVIFVATPDSVILKSFINLSSSCIKWVAFGVVLGSGADQFMSDVWHRLCSRVHDLSIHKEEVRRVSMELRDKIIIQNNKLDERRDHMGRTNSRQEGHDKNRSSDRRILPVLLDTLQSLGKAFILHPYNVHHALIHYSTIIVPQQQQQQQVHHIKQHHVYAQP</sequence>
<proteinExistence type="predicted"/>